<organism evidence="2 3">
    <name type="scientific">Bifidobacterium mongoliense DSM 21395</name>
    <dbReference type="NCBI Taxonomy" id="1437603"/>
    <lineage>
        <taxon>Bacteria</taxon>
        <taxon>Bacillati</taxon>
        <taxon>Actinomycetota</taxon>
        <taxon>Actinomycetes</taxon>
        <taxon>Bifidobacteriales</taxon>
        <taxon>Bifidobacteriaceae</taxon>
        <taxon>Bifidobacterium</taxon>
    </lineage>
</organism>
<proteinExistence type="predicted"/>
<evidence type="ECO:0000313" key="3">
    <source>
        <dbReference type="Proteomes" id="UP000029082"/>
    </source>
</evidence>
<dbReference type="RefSeq" id="WP_033513191.1">
    <property type="nucleotide sequence ID" value="NZ_JDUO01000011.1"/>
</dbReference>
<dbReference type="STRING" id="1437603.GCA_000771525_00323"/>
<protein>
    <submittedName>
        <fullName evidence="2">Uncharacterized protein</fullName>
    </submittedName>
</protein>
<sequence>MSLIEWIHVIVMAVLAVLIIISLFWWVFALANGIFAMGPFIGLMAGIAVSGILSDREHTK</sequence>
<dbReference type="EMBL" id="JGZE01000013">
    <property type="protein sequence ID" value="KFI76570.1"/>
    <property type="molecule type" value="Genomic_DNA"/>
</dbReference>
<dbReference type="AlphaFoldDB" id="A0A087BZX0"/>
<feature type="transmembrane region" description="Helical" evidence="1">
    <location>
        <begin position="34"/>
        <end position="53"/>
    </location>
</feature>
<gene>
    <name evidence="2" type="ORF">BMON_1168</name>
</gene>
<reference evidence="2 3" key="1">
    <citation type="submission" date="2014-03" db="EMBL/GenBank/DDBJ databases">
        <title>Genomics of Bifidobacteria.</title>
        <authorList>
            <person name="Ventura M."/>
            <person name="Milani C."/>
            <person name="Lugli G.A."/>
        </authorList>
    </citation>
    <scope>NUCLEOTIDE SEQUENCE [LARGE SCALE GENOMIC DNA]</scope>
    <source>
        <strain evidence="2 3">DSM 21395</strain>
    </source>
</reference>
<keyword evidence="1" id="KW-0472">Membrane</keyword>
<dbReference type="Proteomes" id="UP000029082">
    <property type="component" value="Unassembled WGS sequence"/>
</dbReference>
<name>A0A087BZX0_9BIFI</name>
<comment type="caution">
    <text evidence="2">The sequence shown here is derived from an EMBL/GenBank/DDBJ whole genome shotgun (WGS) entry which is preliminary data.</text>
</comment>
<keyword evidence="3" id="KW-1185">Reference proteome</keyword>
<keyword evidence="1" id="KW-1133">Transmembrane helix</keyword>
<dbReference type="GeneID" id="93095307"/>
<feature type="transmembrane region" description="Helical" evidence="1">
    <location>
        <begin position="7"/>
        <end position="28"/>
    </location>
</feature>
<accession>A0A087BZX0</accession>
<keyword evidence="1" id="KW-0812">Transmembrane</keyword>
<evidence type="ECO:0000313" key="2">
    <source>
        <dbReference type="EMBL" id="KFI76570.1"/>
    </source>
</evidence>
<evidence type="ECO:0000256" key="1">
    <source>
        <dbReference type="SAM" id="Phobius"/>
    </source>
</evidence>